<dbReference type="InterPro" id="IPR000847">
    <property type="entry name" value="LysR_HTH_N"/>
</dbReference>
<dbReference type="PROSITE" id="PS50931">
    <property type="entry name" value="HTH_LYSR"/>
    <property type="match status" value="1"/>
</dbReference>
<dbReference type="EMBL" id="CP098827">
    <property type="protein sequence ID" value="XBO69137.1"/>
    <property type="molecule type" value="Genomic_DNA"/>
</dbReference>
<comment type="similarity">
    <text evidence="1">Belongs to the LysR transcriptional regulatory family.</text>
</comment>
<dbReference type="PANTHER" id="PTHR30579">
    <property type="entry name" value="TRANSCRIPTIONAL REGULATOR"/>
    <property type="match status" value="1"/>
</dbReference>
<dbReference type="Gene3D" id="1.10.10.10">
    <property type="entry name" value="Winged helix-like DNA-binding domain superfamily/Winged helix DNA-binding domain"/>
    <property type="match status" value="1"/>
</dbReference>
<dbReference type="RefSeq" id="WP_348826469.1">
    <property type="nucleotide sequence ID" value="NZ_CP098827.1"/>
</dbReference>
<dbReference type="Gene3D" id="3.40.190.10">
    <property type="entry name" value="Periplasmic binding protein-like II"/>
    <property type="match status" value="2"/>
</dbReference>
<proteinExistence type="inferred from homology"/>
<dbReference type="InterPro" id="IPR005119">
    <property type="entry name" value="LysR_subst-bd"/>
</dbReference>
<keyword evidence="2" id="KW-0805">Transcription regulation</keyword>
<evidence type="ECO:0000313" key="6">
    <source>
        <dbReference type="EMBL" id="XBO69137.1"/>
    </source>
</evidence>
<dbReference type="InterPro" id="IPR050176">
    <property type="entry name" value="LTTR"/>
</dbReference>
<dbReference type="InterPro" id="IPR036388">
    <property type="entry name" value="WH-like_DNA-bd_sf"/>
</dbReference>
<name>A0AAU7KBU8_9GAMM</name>
<dbReference type="GO" id="GO:0003677">
    <property type="term" value="F:DNA binding"/>
    <property type="evidence" value="ECO:0007669"/>
    <property type="project" value="UniProtKB-KW"/>
</dbReference>
<dbReference type="PANTHER" id="PTHR30579:SF7">
    <property type="entry name" value="HTH-TYPE TRANSCRIPTIONAL REGULATOR LRHA-RELATED"/>
    <property type="match status" value="1"/>
</dbReference>
<keyword evidence="3" id="KW-0238">DNA-binding</keyword>
<protein>
    <submittedName>
        <fullName evidence="6">LysR substrate-binding domain-containing protein</fullName>
    </submittedName>
</protein>
<evidence type="ECO:0000259" key="5">
    <source>
        <dbReference type="PROSITE" id="PS50931"/>
    </source>
</evidence>
<dbReference type="AlphaFoldDB" id="A0AAU7KBU8"/>
<evidence type="ECO:0000256" key="4">
    <source>
        <dbReference type="ARBA" id="ARBA00023163"/>
    </source>
</evidence>
<evidence type="ECO:0000256" key="2">
    <source>
        <dbReference type="ARBA" id="ARBA00023015"/>
    </source>
</evidence>
<dbReference type="SUPFAM" id="SSF53850">
    <property type="entry name" value="Periplasmic binding protein-like II"/>
    <property type="match status" value="1"/>
</dbReference>
<dbReference type="SUPFAM" id="SSF46785">
    <property type="entry name" value="Winged helix' DNA-binding domain"/>
    <property type="match status" value="1"/>
</dbReference>
<dbReference type="Pfam" id="PF00126">
    <property type="entry name" value="HTH_1"/>
    <property type="match status" value="1"/>
</dbReference>
<dbReference type="FunFam" id="1.10.10.10:FF:000001">
    <property type="entry name" value="LysR family transcriptional regulator"/>
    <property type="match status" value="1"/>
</dbReference>
<accession>A0AAU7KBU8</accession>
<sequence>MHSDHLSARPLPLLDLDIVRNFVAIVEHGSFSRAAKQVHRTPSALSMQVKTLEATLEQRLLLRHARRVVPTPEGEKLLGYARRLLQLNHETVSQFLQAPLQGGVRLGTSDDVGTRVLPWVLSRFARSFPEVQVDVTVAPSEDLVARLDAGEVDVALITAGTQGLAGARGEVVHREALAWVGRGGGAAHQRRPLPLAVANAGCAWRKLALSALDGANVDYRIAYVSENCAGHLAILDADLAVSALPRSLVEPPLVTLAESEGLPPLGHYQLVLLRTPGATAAVDALAEEVASAFKQWSSSGAHRPGLLGG</sequence>
<evidence type="ECO:0000256" key="1">
    <source>
        <dbReference type="ARBA" id="ARBA00009437"/>
    </source>
</evidence>
<organism evidence="6">
    <name type="scientific">Halomonas sp. RT37</name>
    <dbReference type="NCBI Taxonomy" id="2950872"/>
    <lineage>
        <taxon>Bacteria</taxon>
        <taxon>Pseudomonadati</taxon>
        <taxon>Pseudomonadota</taxon>
        <taxon>Gammaproteobacteria</taxon>
        <taxon>Oceanospirillales</taxon>
        <taxon>Halomonadaceae</taxon>
        <taxon>Halomonas</taxon>
    </lineage>
</organism>
<keyword evidence="4" id="KW-0804">Transcription</keyword>
<dbReference type="GO" id="GO:0003700">
    <property type="term" value="F:DNA-binding transcription factor activity"/>
    <property type="evidence" value="ECO:0007669"/>
    <property type="project" value="InterPro"/>
</dbReference>
<dbReference type="InterPro" id="IPR036390">
    <property type="entry name" value="WH_DNA-bd_sf"/>
</dbReference>
<reference evidence="6" key="1">
    <citation type="submission" date="2022-06" db="EMBL/GenBank/DDBJ databases">
        <title>A novel DMS-producing enzyme.</title>
        <authorList>
            <person name="Zhang Y."/>
        </authorList>
    </citation>
    <scope>NUCLEOTIDE SEQUENCE</scope>
    <source>
        <strain evidence="6">RT37</strain>
    </source>
</reference>
<gene>
    <name evidence="6" type="ORF">NFG58_10845</name>
</gene>
<feature type="domain" description="HTH lysR-type" evidence="5">
    <location>
        <begin position="14"/>
        <end position="71"/>
    </location>
</feature>
<dbReference type="Pfam" id="PF03466">
    <property type="entry name" value="LysR_substrate"/>
    <property type="match status" value="1"/>
</dbReference>
<evidence type="ECO:0000256" key="3">
    <source>
        <dbReference type="ARBA" id="ARBA00023125"/>
    </source>
</evidence>